<evidence type="ECO:0000313" key="3">
    <source>
        <dbReference type="Proteomes" id="UP001335325"/>
    </source>
</evidence>
<dbReference type="EMBL" id="CP109134">
    <property type="protein sequence ID" value="WSD11188.1"/>
    <property type="molecule type" value="Genomic_DNA"/>
</dbReference>
<evidence type="ECO:0000313" key="2">
    <source>
        <dbReference type="EMBL" id="WSD11188.1"/>
    </source>
</evidence>
<sequence length="105" mass="12430">MTHRARPRVHLLTGGPAWEERRAKPQQSKFTKKQELARKPLNKAMNQLSEAIARQDWRAARTARSAAWDEVNKLVDELTREERKKLWEYKQRILAGEARKRLQSK</sequence>
<feature type="region of interest" description="Disordered" evidence="1">
    <location>
        <begin position="1"/>
        <end position="33"/>
    </location>
</feature>
<dbReference type="GeneID" id="91548849"/>
<organism evidence="2 3">
    <name type="scientific">Streptomyces hirsutus</name>
    <dbReference type="NCBI Taxonomy" id="35620"/>
    <lineage>
        <taxon>Bacteria</taxon>
        <taxon>Bacillati</taxon>
        <taxon>Actinomycetota</taxon>
        <taxon>Actinomycetes</taxon>
        <taxon>Kitasatosporales</taxon>
        <taxon>Streptomycetaceae</taxon>
        <taxon>Streptomyces</taxon>
    </lineage>
</organism>
<name>A0ABZ1GY96_9ACTN</name>
<dbReference type="Proteomes" id="UP001335325">
    <property type="component" value="Chromosome"/>
</dbReference>
<dbReference type="RefSeq" id="WP_326756833.1">
    <property type="nucleotide sequence ID" value="NZ_CP109134.1"/>
</dbReference>
<evidence type="ECO:0000256" key="1">
    <source>
        <dbReference type="SAM" id="MobiDB-lite"/>
    </source>
</evidence>
<reference evidence="2 3" key="1">
    <citation type="submission" date="2022-10" db="EMBL/GenBank/DDBJ databases">
        <title>The complete genomes of actinobacterial strains from the NBC collection.</title>
        <authorList>
            <person name="Joergensen T.S."/>
            <person name="Alvarez Arevalo M."/>
            <person name="Sterndorff E.B."/>
            <person name="Faurdal D."/>
            <person name="Vuksanovic O."/>
            <person name="Mourched A.-S."/>
            <person name="Charusanti P."/>
            <person name="Shaw S."/>
            <person name="Blin K."/>
            <person name="Weber T."/>
        </authorList>
    </citation>
    <scope>NUCLEOTIDE SEQUENCE [LARGE SCALE GENOMIC DNA]</scope>
    <source>
        <strain evidence="2 3">NBC 01753</strain>
    </source>
</reference>
<gene>
    <name evidence="2" type="ORF">OIE73_39750</name>
</gene>
<accession>A0ABZ1GY96</accession>
<keyword evidence="3" id="KW-1185">Reference proteome</keyword>
<protein>
    <submittedName>
        <fullName evidence="2">Uncharacterized protein</fullName>
    </submittedName>
</protein>
<proteinExistence type="predicted"/>